<dbReference type="PATRIC" id="fig|713887.8.peg.497"/>
<dbReference type="EMBL" id="CP001842">
    <property type="protein sequence ID" value="ADB95265.1"/>
    <property type="molecule type" value="Genomic_DNA"/>
</dbReference>
<dbReference type="GO" id="GO:0016740">
    <property type="term" value="F:transferase activity"/>
    <property type="evidence" value="ECO:0007669"/>
    <property type="project" value="UniProtKB-KW"/>
</dbReference>
<feature type="domain" description="Polysaccharide pyruvyl transferase" evidence="1">
    <location>
        <begin position="13"/>
        <end position="281"/>
    </location>
</feature>
<dbReference type="PANTHER" id="PTHR36836:SF1">
    <property type="entry name" value="COLANIC ACID BIOSYNTHESIS PROTEIN WCAK"/>
    <property type="match status" value="1"/>
</dbReference>
<dbReference type="InterPro" id="IPR019896">
    <property type="entry name" value="Polysacch_pyruvyl_Trfase_CsaB"/>
</dbReference>
<organism evidence="3">
    <name type="scientific">Atelocyanobacterium thalassa (isolate ALOHA)</name>
    <dbReference type="NCBI Taxonomy" id="1453429"/>
    <lineage>
        <taxon>Bacteria</taxon>
        <taxon>Bacillati</taxon>
        <taxon>Cyanobacteriota</taxon>
        <taxon>Cyanophyceae</taxon>
        <taxon>Oscillatoriophycideae</taxon>
        <taxon>Chroococcales</taxon>
        <taxon>Aphanothecaceae</taxon>
        <taxon>Candidatus Atelocyanobacterium</taxon>
        <taxon>Candidatus Atelocyanobacterium thalassae</taxon>
    </lineage>
</organism>
<dbReference type="AlphaFoldDB" id="D3EP65"/>
<evidence type="ECO:0000259" key="1">
    <source>
        <dbReference type="Pfam" id="PF04230"/>
    </source>
</evidence>
<dbReference type="STRING" id="1453429.UCYN_05360"/>
<keyword evidence="3" id="KW-1185">Reference proteome</keyword>
<dbReference type="NCBIfam" id="TIGR03609">
    <property type="entry name" value="S_layer_CsaB"/>
    <property type="match status" value="1"/>
</dbReference>
<dbReference type="Proteomes" id="UP000001405">
    <property type="component" value="Chromosome"/>
</dbReference>
<sequence length="345" mass="38951">MKALISGYYGQGNAGDEALLMSLLQMLPSKIEPIVISADPQKTQQKYNVKTCPRLNVFSLLAALKESDIFIWGGGSLIQDTTSLASPIYYLGLMKLAQMKGLKTIAWGQGIGPLHYKFTRWITKKTLAKCTAISVRDRKSAKLLSEWDIHHSIAPDPVWALRSKDISDFIQTSQPIVAINLRNHPSLTIKKLKTLTNALVDFQKITNTYILLVPFQASQDFTIAHHISKKLSKSHEIIQIDDPQRMKGLFKNTNMTIGMRLHCLIMAASERSRCFALSYDPKVKYLMEEINIPGWELDQLPDDSDMIKDAWLKCYFTSAKPLNSSIQSLKERAMLHKKLLEQVAS</sequence>
<dbReference type="HOGENOM" id="CLU_039510_0_0_3"/>
<evidence type="ECO:0000313" key="2">
    <source>
        <dbReference type="EMBL" id="ADB95265.1"/>
    </source>
</evidence>
<dbReference type="PANTHER" id="PTHR36836">
    <property type="entry name" value="COLANIC ACID BIOSYNTHESIS PROTEIN WCAK"/>
    <property type="match status" value="1"/>
</dbReference>
<dbReference type="Pfam" id="PF04230">
    <property type="entry name" value="PS_pyruv_trans"/>
    <property type="match status" value="1"/>
</dbReference>
<dbReference type="OrthoDB" id="3199616at2"/>
<keyword evidence="2" id="KW-0808">Transferase</keyword>
<dbReference type="InterPro" id="IPR007345">
    <property type="entry name" value="Polysacch_pyruvyl_Trfase"/>
</dbReference>
<dbReference type="RefSeq" id="WP_012953930.1">
    <property type="nucleotide sequence ID" value="NC_013771.1"/>
</dbReference>
<dbReference type="KEGG" id="cyu:UCYN_05360"/>
<evidence type="ECO:0000313" key="3">
    <source>
        <dbReference type="Proteomes" id="UP000001405"/>
    </source>
</evidence>
<protein>
    <submittedName>
        <fullName evidence="2">Polysaccharide pyruvyl transferase CsaB</fullName>
    </submittedName>
</protein>
<reference evidence="2 3" key="1">
    <citation type="journal article" date="2010" name="Nature">
        <title>Metabolic streamlining in an open-ocean nitrogen-fixing cyanobacterium.</title>
        <authorList>
            <person name="Tripp H.J."/>
            <person name="Bench S.R."/>
            <person name="Turk K.A."/>
            <person name="Foster R.A."/>
            <person name="Desany B.A."/>
            <person name="Niazi F."/>
            <person name="Affourtit J.P."/>
            <person name="Zehr J.P."/>
        </authorList>
    </citation>
    <scope>NUCLEOTIDE SEQUENCE [LARGE SCALE GENOMIC DNA]</scope>
    <source>
        <strain evidence="3">ALOHA</strain>
    </source>
</reference>
<gene>
    <name evidence="2" type="ordered locus">UCYN_05360</name>
</gene>
<accession>D3EP65</accession>
<name>D3EP65_ATETH</name>
<proteinExistence type="predicted"/>